<dbReference type="InterPro" id="IPR002903">
    <property type="entry name" value="RsmH"/>
</dbReference>
<dbReference type="Pfam" id="PF01795">
    <property type="entry name" value="Methyltransf_5"/>
    <property type="match status" value="1"/>
</dbReference>
<keyword evidence="3 6" id="KW-0489">Methyltransferase</keyword>
<comment type="similarity">
    <text evidence="1 6">Belongs to the methyltransferase superfamily. RsmH family.</text>
</comment>
<feature type="binding site" evidence="6">
    <location>
        <begin position="35"/>
        <end position="37"/>
    </location>
    <ligand>
        <name>S-adenosyl-L-methionine</name>
        <dbReference type="ChEBI" id="CHEBI:59789"/>
    </ligand>
</feature>
<evidence type="ECO:0000313" key="8">
    <source>
        <dbReference type="Proteomes" id="UP000034669"/>
    </source>
</evidence>
<keyword evidence="2 6" id="KW-0698">rRNA processing</keyword>
<evidence type="ECO:0000313" key="7">
    <source>
        <dbReference type="EMBL" id="KKS90582.1"/>
    </source>
</evidence>
<dbReference type="GO" id="GO:0071424">
    <property type="term" value="F:rRNA (cytosine-N4-)-methyltransferase activity"/>
    <property type="evidence" value="ECO:0007669"/>
    <property type="project" value="UniProtKB-UniRule"/>
</dbReference>
<dbReference type="CDD" id="cd02440">
    <property type="entry name" value="AdoMet_MTases"/>
    <property type="match status" value="1"/>
</dbReference>
<dbReference type="PANTHER" id="PTHR11265">
    <property type="entry name" value="S-ADENOSYL-METHYLTRANSFERASE MRAW"/>
    <property type="match status" value="1"/>
</dbReference>
<feature type="binding site" evidence="6">
    <location>
        <position position="52"/>
    </location>
    <ligand>
        <name>S-adenosyl-L-methionine</name>
        <dbReference type="ChEBI" id="CHEBI:59789"/>
    </ligand>
</feature>
<dbReference type="PIRSF" id="PIRSF004486">
    <property type="entry name" value="MraW"/>
    <property type="match status" value="1"/>
</dbReference>
<proteinExistence type="inferred from homology"/>
<feature type="binding site" evidence="6">
    <location>
        <position position="119"/>
    </location>
    <ligand>
        <name>S-adenosyl-L-methionine</name>
        <dbReference type="ChEBI" id="CHEBI:59789"/>
    </ligand>
</feature>
<dbReference type="HAMAP" id="MF_01007">
    <property type="entry name" value="16SrRNA_methyltr_H"/>
    <property type="match status" value="1"/>
</dbReference>
<comment type="catalytic activity">
    <reaction evidence="6">
        <text>cytidine(1402) in 16S rRNA + S-adenosyl-L-methionine = N(4)-methylcytidine(1402) in 16S rRNA + S-adenosyl-L-homocysteine + H(+)</text>
        <dbReference type="Rhea" id="RHEA:42928"/>
        <dbReference type="Rhea" id="RHEA-COMP:10286"/>
        <dbReference type="Rhea" id="RHEA-COMP:10287"/>
        <dbReference type="ChEBI" id="CHEBI:15378"/>
        <dbReference type="ChEBI" id="CHEBI:57856"/>
        <dbReference type="ChEBI" id="CHEBI:59789"/>
        <dbReference type="ChEBI" id="CHEBI:74506"/>
        <dbReference type="ChEBI" id="CHEBI:82748"/>
        <dbReference type="EC" id="2.1.1.199"/>
    </reaction>
</comment>
<dbReference type="InterPro" id="IPR029063">
    <property type="entry name" value="SAM-dependent_MTases_sf"/>
</dbReference>
<dbReference type="InterPro" id="IPR023397">
    <property type="entry name" value="SAM-dep_MeTrfase_MraW_recog"/>
</dbReference>
<evidence type="ECO:0000256" key="6">
    <source>
        <dbReference type="HAMAP-Rule" id="MF_01007"/>
    </source>
</evidence>
<dbReference type="EMBL" id="LCFI01000002">
    <property type="protein sequence ID" value="KKS90582.1"/>
    <property type="molecule type" value="Genomic_DNA"/>
</dbReference>
<dbReference type="GO" id="GO:0070475">
    <property type="term" value="P:rRNA base methylation"/>
    <property type="evidence" value="ECO:0007669"/>
    <property type="project" value="UniProtKB-UniRule"/>
</dbReference>
<comment type="caution">
    <text evidence="7">The sequence shown here is derived from an EMBL/GenBank/DDBJ whole genome shotgun (WGS) entry which is preliminary data.</text>
</comment>
<sequence length="312" mass="34501">MSKELYHIPVLLHEVIRYLNPAPGKRYIDATLGGGGHCEALLQAGAVVLGIDRDPEALAHAREHLKEYLEARPGPNNLRTDNLKNAPGRVLTLIKGDFGQLTELALPTGFKSVDGILFDFGVSSHQLEDPSRGFSFKAKALLDMRMDPEGQKVTAADLINKLPENDIAEIIKNYGQEHRAFQLAHAIVRARGLSPITTTEQLAAIVVRNRPRSKGDKIHPATRTFQALRIAVNWELESIAKALEAVPGLVQSKGVFVAISFHSLEDRLVKNFLKNNKEIMEIITKKPITPTDLEIKTNPKSRSAKLRVAIKK</sequence>
<dbReference type="PANTHER" id="PTHR11265:SF0">
    <property type="entry name" value="12S RRNA N4-METHYLCYTIDINE METHYLTRANSFERASE"/>
    <property type="match status" value="1"/>
</dbReference>
<dbReference type="PATRIC" id="fig|1618557.3.peg.648"/>
<gene>
    <name evidence="6" type="primary">rsmH</name>
    <name evidence="7" type="ORF">UV66_C0002G0059</name>
</gene>
<evidence type="ECO:0000256" key="3">
    <source>
        <dbReference type="ARBA" id="ARBA00022603"/>
    </source>
</evidence>
<evidence type="ECO:0000256" key="4">
    <source>
        <dbReference type="ARBA" id="ARBA00022679"/>
    </source>
</evidence>
<dbReference type="EC" id="2.1.1.199" evidence="6"/>
<reference evidence="7 8" key="1">
    <citation type="journal article" date="2015" name="Nature">
        <title>rRNA introns, odd ribosomes, and small enigmatic genomes across a large radiation of phyla.</title>
        <authorList>
            <person name="Brown C.T."/>
            <person name="Hug L.A."/>
            <person name="Thomas B.C."/>
            <person name="Sharon I."/>
            <person name="Castelle C.J."/>
            <person name="Singh A."/>
            <person name="Wilkins M.J."/>
            <person name="Williams K.H."/>
            <person name="Banfield J.F."/>
        </authorList>
    </citation>
    <scope>NUCLEOTIDE SEQUENCE [LARGE SCALE GENOMIC DNA]</scope>
</reference>
<comment type="subcellular location">
    <subcellularLocation>
        <location evidence="6">Cytoplasm</location>
    </subcellularLocation>
</comment>
<evidence type="ECO:0000256" key="2">
    <source>
        <dbReference type="ARBA" id="ARBA00022552"/>
    </source>
</evidence>
<name>A0A0G1CYR1_9BACT</name>
<dbReference type="Proteomes" id="UP000034669">
    <property type="component" value="Unassembled WGS sequence"/>
</dbReference>
<keyword evidence="4 6" id="KW-0808">Transferase</keyword>
<dbReference type="Gene3D" id="1.10.150.170">
    <property type="entry name" value="Putative methyltransferase TM0872, insert domain"/>
    <property type="match status" value="1"/>
</dbReference>
<dbReference type="SUPFAM" id="SSF53335">
    <property type="entry name" value="S-adenosyl-L-methionine-dependent methyltransferases"/>
    <property type="match status" value="1"/>
</dbReference>
<keyword evidence="5 6" id="KW-0949">S-adenosyl-L-methionine</keyword>
<feature type="binding site" evidence="6">
    <location>
        <position position="98"/>
    </location>
    <ligand>
        <name>S-adenosyl-L-methionine</name>
        <dbReference type="ChEBI" id="CHEBI:59789"/>
    </ligand>
</feature>
<dbReference type="Gene3D" id="3.40.50.150">
    <property type="entry name" value="Vaccinia Virus protein VP39"/>
    <property type="match status" value="1"/>
</dbReference>
<keyword evidence="6" id="KW-0963">Cytoplasm</keyword>
<protein>
    <recommendedName>
        <fullName evidence="6">Ribosomal RNA small subunit methyltransferase H</fullName>
        <ecNumber evidence="6">2.1.1.199</ecNumber>
    </recommendedName>
    <alternativeName>
        <fullName evidence="6">16S rRNA m(4)C1402 methyltransferase</fullName>
    </alternativeName>
    <alternativeName>
        <fullName evidence="6">rRNA (cytosine-N(4)-)-methyltransferase RsmH</fullName>
    </alternativeName>
</protein>
<dbReference type="GO" id="GO:0005737">
    <property type="term" value="C:cytoplasm"/>
    <property type="evidence" value="ECO:0007669"/>
    <property type="project" value="UniProtKB-SubCell"/>
</dbReference>
<dbReference type="SUPFAM" id="SSF81799">
    <property type="entry name" value="Putative methyltransferase TM0872, insert domain"/>
    <property type="match status" value="1"/>
</dbReference>
<evidence type="ECO:0000256" key="1">
    <source>
        <dbReference type="ARBA" id="ARBA00010396"/>
    </source>
</evidence>
<dbReference type="NCBIfam" id="TIGR00006">
    <property type="entry name" value="16S rRNA (cytosine(1402)-N(4))-methyltransferase RsmH"/>
    <property type="match status" value="1"/>
</dbReference>
<dbReference type="AlphaFoldDB" id="A0A0G1CYR1"/>
<accession>A0A0G1CYR1</accession>
<comment type="function">
    <text evidence="6">Specifically methylates the N4 position of cytidine in position 1402 (C1402) of 16S rRNA.</text>
</comment>
<evidence type="ECO:0000256" key="5">
    <source>
        <dbReference type="ARBA" id="ARBA00022691"/>
    </source>
</evidence>
<organism evidence="7 8">
    <name type="scientific">Candidatus Woesebacteria bacterium GW2011_GWA1_43_12</name>
    <dbReference type="NCBI Taxonomy" id="1618557"/>
    <lineage>
        <taxon>Bacteria</taxon>
        <taxon>Candidatus Woeseibacteriota</taxon>
    </lineage>
</organism>
<feature type="binding site" evidence="6">
    <location>
        <position position="126"/>
    </location>
    <ligand>
        <name>S-adenosyl-L-methionine</name>
        <dbReference type="ChEBI" id="CHEBI:59789"/>
    </ligand>
</feature>